<keyword evidence="2" id="KW-1185">Reference proteome</keyword>
<dbReference type="PATRIC" id="fig|317.175.peg.4257"/>
<proteinExistence type="predicted"/>
<accession>A0A085VD17</accession>
<dbReference type="Proteomes" id="UP000028631">
    <property type="component" value="Unassembled WGS sequence"/>
</dbReference>
<organism evidence="1 2">
    <name type="scientific">Pseudomonas syringae</name>
    <dbReference type="NCBI Taxonomy" id="317"/>
    <lineage>
        <taxon>Bacteria</taxon>
        <taxon>Pseudomonadati</taxon>
        <taxon>Pseudomonadota</taxon>
        <taxon>Gammaproteobacteria</taxon>
        <taxon>Pseudomonadales</taxon>
        <taxon>Pseudomonadaceae</taxon>
        <taxon>Pseudomonas</taxon>
    </lineage>
</organism>
<evidence type="ECO:0000313" key="1">
    <source>
        <dbReference type="EMBL" id="KFE53330.1"/>
    </source>
</evidence>
<evidence type="ECO:0000313" key="2">
    <source>
        <dbReference type="Proteomes" id="UP000028631"/>
    </source>
</evidence>
<dbReference type="EMBL" id="JPQU01000062">
    <property type="protein sequence ID" value="KFE53330.1"/>
    <property type="molecule type" value="Genomic_DNA"/>
</dbReference>
<dbReference type="RefSeq" id="WP_032630598.1">
    <property type="nucleotide sequence ID" value="NZ_JPQU01000062.1"/>
</dbReference>
<name>A0A085VD17_PSESX</name>
<sequence length="79" mass="9071">MTVFDDLNSLNSEKLETAPKVFDSTLKSFDVQAGNLKRGFQVNQALNSLRTLRQLNQELKSCKTQSYSPISYYPDDRHE</sequence>
<comment type="caution">
    <text evidence="1">The sequence shown here is derived from an EMBL/GenBank/DDBJ whole genome shotgun (WGS) entry which is preliminary data.</text>
</comment>
<protein>
    <submittedName>
        <fullName evidence="1">Uncharacterized protein</fullName>
    </submittedName>
</protein>
<reference evidence="1 2" key="1">
    <citation type="submission" date="2014-07" db="EMBL/GenBank/DDBJ databases">
        <title>Draft Genome Sequences of Environmental Pseudomonas syringae strains.</title>
        <authorList>
            <person name="Baltrus D.A."/>
            <person name="Berge O."/>
            <person name="Morris C."/>
        </authorList>
    </citation>
    <scope>NUCLEOTIDE SEQUENCE [LARGE SCALE GENOMIC DNA]</scope>
    <source>
        <strain evidence="1 2">GAW0119</strain>
    </source>
</reference>
<dbReference type="AlphaFoldDB" id="A0A085VD17"/>
<gene>
    <name evidence="1" type="ORF">IV01_20400</name>
</gene>
<dbReference type="OrthoDB" id="6904355at2"/>